<proteinExistence type="predicted"/>
<dbReference type="EMBL" id="FN424190">
    <property type="protein sequence ID" value="CAZ66821.1"/>
    <property type="molecule type" value="Genomic_DNA"/>
</dbReference>
<dbReference type="RefSeq" id="YP_003734442.1">
    <property type="nucleotide sequence ID" value="NC_014262.1"/>
</dbReference>
<dbReference type="GeneID" id="9384792"/>
<accession>D8L7T4</accession>
<gene>
    <name evidence="1" type="primary">ymf79</name>
</gene>
<dbReference type="AlphaFoldDB" id="D8L7T4"/>
<evidence type="ECO:0000313" key="1">
    <source>
        <dbReference type="EMBL" id="CAZ66821.1"/>
    </source>
</evidence>
<keyword evidence="1" id="KW-0496">Mitochondrion</keyword>
<name>D8L7T4_PARCA</name>
<reference evidence="1" key="1">
    <citation type="journal article" date="2011" name="BMC Genomics">
        <title>The mitochondrial genome sequence of the ciliate Paramecium caudatum reveals a shift in nucleotide composition and codon usage within the genus Paramecium.</title>
        <authorList>
            <person name="Barth D."/>
            <person name="Berendonk T.U."/>
        </authorList>
    </citation>
    <scope>NUCLEOTIDE SEQUENCE</scope>
    <source>
        <strain evidence="1">GB-E</strain>
    </source>
</reference>
<geneLocation type="mitochondrion" evidence="1"/>
<protein>
    <submittedName>
        <fullName evidence="1">Ymf79</fullName>
    </submittedName>
</protein>
<organism evidence="1">
    <name type="scientific">Paramecium caudatum</name>
    <dbReference type="NCBI Taxonomy" id="5885"/>
    <lineage>
        <taxon>Eukaryota</taxon>
        <taxon>Sar</taxon>
        <taxon>Alveolata</taxon>
        <taxon>Ciliophora</taxon>
        <taxon>Intramacronucleata</taxon>
        <taxon>Oligohymenophorea</taxon>
        <taxon>Peniculida</taxon>
        <taxon>Parameciidae</taxon>
        <taxon>Paramecium</taxon>
    </lineage>
</organism>
<sequence length="73" mass="8719">MKKIFNKFVVSVKHKKNKIKLNFINNSIKNKFKNLTMIQSFENKNVEINFNKKKSINNLILKQIKKKVLNVKN</sequence>